<accession>A0A6C0AF88</accession>
<protein>
    <submittedName>
        <fullName evidence="1">Uncharacterized protein</fullName>
    </submittedName>
</protein>
<dbReference type="EMBL" id="MN740594">
    <property type="protein sequence ID" value="QHS78035.1"/>
    <property type="molecule type" value="Genomic_DNA"/>
</dbReference>
<reference evidence="1" key="1">
    <citation type="journal article" date="2020" name="Nature">
        <title>Giant virus diversity and host interactions through global metagenomics.</title>
        <authorList>
            <person name="Schulz F."/>
            <person name="Roux S."/>
            <person name="Paez-Espino D."/>
            <person name="Jungbluth S."/>
            <person name="Walsh D.A."/>
            <person name="Denef V.J."/>
            <person name="McMahon K.D."/>
            <person name="Konstantinidis K.T."/>
            <person name="Eloe-Fadrosh E.A."/>
            <person name="Kyrpides N.C."/>
            <person name="Woyke T."/>
        </authorList>
    </citation>
    <scope>NUCLEOTIDE SEQUENCE</scope>
    <source>
        <strain evidence="1">GVMAG-S-1021933-23</strain>
    </source>
</reference>
<sequence length="85" mass="10033">MSLKLSYDDSNVKELIEYLKNILGENFDSFLKDSASYVFGNNQDKEIKIWVGSENSGKNLLLKLFLKRFLCFIKLYIRLSYKFSF</sequence>
<proteinExistence type="predicted"/>
<dbReference type="AlphaFoldDB" id="A0A6C0AF88"/>
<evidence type="ECO:0000313" key="1">
    <source>
        <dbReference type="EMBL" id="QHS78035.1"/>
    </source>
</evidence>
<organism evidence="1">
    <name type="scientific">viral metagenome</name>
    <dbReference type="NCBI Taxonomy" id="1070528"/>
    <lineage>
        <taxon>unclassified sequences</taxon>
        <taxon>metagenomes</taxon>
        <taxon>organismal metagenomes</taxon>
    </lineage>
</organism>
<name>A0A6C0AF88_9ZZZZ</name>